<feature type="compositionally biased region" description="Basic residues" evidence="1">
    <location>
        <begin position="801"/>
        <end position="811"/>
    </location>
</feature>
<feature type="compositionally biased region" description="Polar residues" evidence="1">
    <location>
        <begin position="1"/>
        <end position="11"/>
    </location>
</feature>
<dbReference type="EMBL" id="JAANER010000007">
    <property type="protein sequence ID" value="KAG9187208.1"/>
    <property type="molecule type" value="Genomic_DNA"/>
</dbReference>
<gene>
    <name evidence="2" type="ORF">G6011_05079</name>
</gene>
<feature type="region of interest" description="Disordered" evidence="1">
    <location>
        <begin position="922"/>
        <end position="978"/>
    </location>
</feature>
<keyword evidence="3" id="KW-1185">Reference proteome</keyword>
<proteinExistence type="predicted"/>
<organism evidence="2 3">
    <name type="scientific">Alternaria panax</name>
    <dbReference type="NCBI Taxonomy" id="48097"/>
    <lineage>
        <taxon>Eukaryota</taxon>
        <taxon>Fungi</taxon>
        <taxon>Dikarya</taxon>
        <taxon>Ascomycota</taxon>
        <taxon>Pezizomycotina</taxon>
        <taxon>Dothideomycetes</taxon>
        <taxon>Pleosporomycetidae</taxon>
        <taxon>Pleosporales</taxon>
        <taxon>Pleosporineae</taxon>
        <taxon>Pleosporaceae</taxon>
        <taxon>Alternaria</taxon>
        <taxon>Alternaria sect. Panax</taxon>
    </lineage>
</organism>
<feature type="compositionally biased region" description="Polar residues" evidence="1">
    <location>
        <begin position="949"/>
        <end position="960"/>
    </location>
</feature>
<evidence type="ECO:0000313" key="3">
    <source>
        <dbReference type="Proteomes" id="UP001199106"/>
    </source>
</evidence>
<sequence length="978" mass="110065">MHPTIVSQSPISPRIASKDQPANPFTQPGHQPALVIPDNPRDPSIANKSIADAYLRTAGANVTCTHSQAASRGSSGSESVLGLPGAIDPCLLGDFDLKQFNLNDGFEDDVFGPDAFAWAGTHGMDVAMDGMTMDGLAAHDFQFNELPQDNQVQLGSSFLLASADQNNQPVQNMNQREAGQGLSDLVSAEPFGSRPFDLNIDYSQDTHLCDPDFETPSLLLDTTPGFSALPGGNVFMPEMSRYPAINQHTQIYPDPYYSMYPAQPYFQSMQHPYPQQYTGYVAMPIEYRTGTQQFDDIQPSSSRRSSRTSQTIATRQPSYRKRDRSDSGSDNDLPIVKRPCGQPTKRTLSSQDSRNHSEVSNTSSVSKPVKVAVVKAGEKPKKCDDKPWVRVNNTTRGETTRTARINQHAEEGRKYKFKDLPHGDWETSKYKFEYSQNNGMHEFKKRTMSARQIHEYTTQYPFDNLRIWIQPVASDVARRYASASHSHCRFEKCPMRVYTGKGTAEVGNYRVAFDEKHRTYGTGVADPYDCVGYAHLYCMERFLDFAYICQVADVKVDQRVAMEKEPSGRFGAAFGPKHHYEAALTSKFIEAASKGRLADTHEFSDYPVHEDYERGEPKPHERTLIYKLYGMNMKHRAKSQMKQFILQRKIRPGSFPVHRGDMEVKLVDKKIEKTDAFADFKRSGSKKEFDYAAYYDFFHPEIKQRIKECEELRDRFIAEDAAGTATKLTKARRTVAFADSGDEILAPRRKRSKKRHPSDSGSSSDERRASKSSSTKHTAAADESEDSDVFEEIGTGTEHHQPRRSSLRKKQRIDYSEPEDIIPQSISQLQLVNPMPGYVPAQPFDARKQSLSNLFPANNDPTWNNLDLEAFPADGHDTFIDEADIDALINAKYRRLSSTLCKGPSVSALRSPTLQRTHRTASFNMQPVSSSKDFQYRDPPSHVAASRNFADTMNDQNQQSRRSKRLASKVTPSSSLTE</sequence>
<dbReference type="Proteomes" id="UP001199106">
    <property type="component" value="Unassembled WGS sequence"/>
</dbReference>
<protein>
    <submittedName>
        <fullName evidence="2">Uncharacterized protein</fullName>
    </submittedName>
</protein>
<name>A0AAD4FC28_9PLEO</name>
<feature type="compositionally biased region" description="Acidic residues" evidence="1">
    <location>
        <begin position="782"/>
        <end position="791"/>
    </location>
</feature>
<accession>A0AAD4FC28</accession>
<feature type="compositionally biased region" description="Polar residues" evidence="1">
    <location>
        <begin position="922"/>
        <end position="933"/>
    </location>
</feature>
<dbReference type="AlphaFoldDB" id="A0AAD4FC28"/>
<feature type="compositionally biased region" description="Basic residues" evidence="1">
    <location>
        <begin position="747"/>
        <end position="756"/>
    </location>
</feature>
<comment type="caution">
    <text evidence="2">The sequence shown here is derived from an EMBL/GenBank/DDBJ whole genome shotgun (WGS) entry which is preliminary data.</text>
</comment>
<feature type="region of interest" description="Disordered" evidence="1">
    <location>
        <begin position="1"/>
        <end position="42"/>
    </location>
</feature>
<feature type="compositionally biased region" description="Polar residues" evidence="1">
    <location>
        <begin position="344"/>
        <end position="362"/>
    </location>
</feature>
<evidence type="ECO:0000256" key="1">
    <source>
        <dbReference type="SAM" id="MobiDB-lite"/>
    </source>
</evidence>
<feature type="region of interest" description="Disordered" evidence="1">
    <location>
        <begin position="293"/>
        <end position="366"/>
    </location>
</feature>
<feature type="compositionally biased region" description="Low complexity" evidence="1">
    <location>
        <begin position="300"/>
        <end position="309"/>
    </location>
</feature>
<feature type="region of interest" description="Disordered" evidence="1">
    <location>
        <begin position="740"/>
        <end position="820"/>
    </location>
</feature>
<reference evidence="2" key="1">
    <citation type="submission" date="2021-07" db="EMBL/GenBank/DDBJ databases">
        <title>Genome Resource of American Ginseng Black Spot Pathogen Alternaria panax.</title>
        <authorList>
            <person name="Qiu C."/>
            <person name="Wang W."/>
            <person name="Liu Z."/>
        </authorList>
    </citation>
    <scope>NUCLEOTIDE SEQUENCE</scope>
    <source>
        <strain evidence="2">BNCC115425</strain>
    </source>
</reference>
<evidence type="ECO:0000313" key="2">
    <source>
        <dbReference type="EMBL" id="KAG9187208.1"/>
    </source>
</evidence>